<dbReference type="Gene3D" id="3.40.630.190">
    <property type="entry name" value="LCP protein"/>
    <property type="match status" value="1"/>
</dbReference>
<dbReference type="eggNOG" id="COG1316">
    <property type="taxonomic scope" value="Bacteria"/>
</dbReference>
<evidence type="ECO:0000259" key="3">
    <source>
        <dbReference type="Pfam" id="PF03816"/>
    </source>
</evidence>
<dbReference type="HOGENOM" id="CLU_016455_5_2_9"/>
<evidence type="ECO:0000313" key="6">
    <source>
        <dbReference type="Proteomes" id="UP000007239"/>
    </source>
</evidence>
<keyword evidence="2" id="KW-0812">Transmembrane</keyword>
<dbReference type="NCBIfam" id="TIGR00350">
    <property type="entry name" value="lytR_cpsA_psr"/>
    <property type="match status" value="1"/>
</dbReference>
<comment type="similarity">
    <text evidence="1">Belongs to the LytR/CpsA/Psr (LCP) family.</text>
</comment>
<dbReference type="STRING" id="858215.Thexy_0028"/>
<dbReference type="InterPro" id="IPR050922">
    <property type="entry name" value="LytR/CpsA/Psr_CW_biosynth"/>
</dbReference>
<dbReference type="AlphaFoldDB" id="F6BKX8"/>
<dbReference type="RefSeq" id="WP_013786856.1">
    <property type="nucleotide sequence ID" value="NC_015555.1"/>
</dbReference>
<protein>
    <submittedName>
        <fullName evidence="5">Cell envelope-related transcriptional attenuator</fullName>
    </submittedName>
</protein>
<evidence type="ECO:0000313" key="5">
    <source>
        <dbReference type="EMBL" id="AEF16092.1"/>
    </source>
</evidence>
<evidence type="ECO:0000259" key="4">
    <source>
        <dbReference type="Pfam" id="PF13399"/>
    </source>
</evidence>
<dbReference type="Pfam" id="PF03816">
    <property type="entry name" value="LytR_cpsA_psr"/>
    <property type="match status" value="1"/>
</dbReference>
<name>F6BKX8_THEXL</name>
<dbReference type="PANTHER" id="PTHR33392">
    <property type="entry name" value="POLYISOPRENYL-TEICHOIC ACID--PEPTIDOGLYCAN TEICHOIC ACID TRANSFERASE TAGU"/>
    <property type="match status" value="1"/>
</dbReference>
<reference evidence="5" key="1">
    <citation type="submission" date="2011-05" db="EMBL/GenBank/DDBJ databases">
        <title>Complete sequence of Thermoanaerobacterium xylanolyticum LX-11.</title>
        <authorList>
            <consortium name="US DOE Joint Genome Institute"/>
            <person name="Lucas S."/>
            <person name="Han J."/>
            <person name="Lapidus A."/>
            <person name="Cheng J.-F."/>
            <person name="Goodwin L."/>
            <person name="Pitluck S."/>
            <person name="Peters L."/>
            <person name="Mikhailova N."/>
            <person name="Lu M."/>
            <person name="Han C."/>
            <person name="Tapia R."/>
            <person name="Land M."/>
            <person name="Hauser L."/>
            <person name="Kyrpides N."/>
            <person name="Ivanova N."/>
            <person name="Pagani I."/>
            <person name="Hemme C."/>
            <person name="Woyke T."/>
        </authorList>
    </citation>
    <scope>NUCLEOTIDE SEQUENCE</scope>
    <source>
        <strain evidence="5">LX-11</strain>
    </source>
</reference>
<sequence>MKRALKISLLVILGIALSIGTSAFMFYRNLNVVNTEENPVTTNNQVKTSKQNSSSQNKKNILFVGDADGLSDTIFVASFDANKKEIDMLSIPRDTYYPRPGYNAPTEKKINAAYSEQKIDGLKDAVENLLGIKIDNYVILTYDGFKDIINTIGGVEVNIPFDMKYDDNVANPPLHINLKKGLQVLDGEQSLQFVRYRHGYTDGDIGRINAQQEFLKSFIKKVTSPTIITKIPSLAITLSKNLKTDLTAKDITTYALDFVKNKPQNINTSILPGEGGYMDAYSYYFVDQQKAMEVASEMFGDGLSSDSVSTVSQITYSPINNTISVAVYNGTKVEGLAAKYADELKNLGFNVVKIANADAKNYDESCVYTNTNIDKASKVASALSIKNVLKGENSNSADVTVIIGNDKK</sequence>
<dbReference type="Proteomes" id="UP000007239">
    <property type="component" value="Chromosome"/>
</dbReference>
<dbReference type="Pfam" id="PF13399">
    <property type="entry name" value="LytR_C"/>
    <property type="match status" value="1"/>
</dbReference>
<dbReference type="InterPro" id="IPR027381">
    <property type="entry name" value="LytR/CpsA/Psr_C"/>
</dbReference>
<gene>
    <name evidence="5" type="ordered locus">Thexy_0028</name>
</gene>
<evidence type="ECO:0000256" key="2">
    <source>
        <dbReference type="SAM" id="Phobius"/>
    </source>
</evidence>
<dbReference type="InterPro" id="IPR004474">
    <property type="entry name" value="LytR_CpsA_psr"/>
</dbReference>
<accession>F6BKX8</accession>
<keyword evidence="6" id="KW-1185">Reference proteome</keyword>
<evidence type="ECO:0000256" key="1">
    <source>
        <dbReference type="ARBA" id="ARBA00006068"/>
    </source>
</evidence>
<proteinExistence type="inferred from homology"/>
<feature type="domain" description="Cell envelope-related transcriptional attenuator" evidence="3">
    <location>
        <begin position="71"/>
        <end position="223"/>
    </location>
</feature>
<dbReference type="Gene3D" id="3.30.70.2390">
    <property type="match status" value="1"/>
</dbReference>
<dbReference type="EMBL" id="CP002739">
    <property type="protein sequence ID" value="AEF16092.1"/>
    <property type="molecule type" value="Genomic_DNA"/>
</dbReference>
<keyword evidence="2" id="KW-1133">Transmembrane helix</keyword>
<feature type="domain" description="LytR/CpsA/Psr regulator C-terminal" evidence="4">
    <location>
        <begin position="323"/>
        <end position="406"/>
    </location>
</feature>
<dbReference type="KEGG" id="txy:Thexy_0028"/>
<keyword evidence="2" id="KW-0472">Membrane</keyword>
<dbReference type="PANTHER" id="PTHR33392:SF6">
    <property type="entry name" value="POLYISOPRENYL-TEICHOIC ACID--PEPTIDOGLYCAN TEICHOIC ACID TRANSFERASE TAGU"/>
    <property type="match status" value="1"/>
</dbReference>
<organism evidence="5 6">
    <name type="scientific">Thermoanaerobacterium xylanolyticum (strain ATCC 49914 / DSM 7097 / LX-11)</name>
    <dbReference type="NCBI Taxonomy" id="858215"/>
    <lineage>
        <taxon>Bacteria</taxon>
        <taxon>Bacillati</taxon>
        <taxon>Bacillota</taxon>
        <taxon>Clostridia</taxon>
        <taxon>Thermoanaerobacterales</taxon>
        <taxon>Thermoanaerobacteraceae</taxon>
        <taxon>Thermoanaerobacterium</taxon>
    </lineage>
</organism>
<feature type="transmembrane region" description="Helical" evidence="2">
    <location>
        <begin position="7"/>
        <end position="27"/>
    </location>
</feature>